<proteinExistence type="predicted"/>
<evidence type="ECO:0000313" key="1">
    <source>
        <dbReference type="EMBL" id="KAK8994119.1"/>
    </source>
</evidence>
<accession>A0ABR2Q0B5</accession>
<evidence type="ECO:0008006" key="3">
    <source>
        <dbReference type="Google" id="ProtNLM"/>
    </source>
</evidence>
<dbReference type="EMBL" id="JBBPBN010000048">
    <property type="protein sequence ID" value="KAK8994119.1"/>
    <property type="molecule type" value="Genomic_DNA"/>
</dbReference>
<keyword evidence="2" id="KW-1185">Reference proteome</keyword>
<protein>
    <recommendedName>
        <fullName evidence="3">RNase H type-1 domain-containing protein</fullName>
    </recommendedName>
</protein>
<dbReference type="Proteomes" id="UP001396334">
    <property type="component" value="Unassembled WGS sequence"/>
</dbReference>
<organism evidence="1 2">
    <name type="scientific">Hibiscus sabdariffa</name>
    <name type="common">roselle</name>
    <dbReference type="NCBI Taxonomy" id="183260"/>
    <lineage>
        <taxon>Eukaryota</taxon>
        <taxon>Viridiplantae</taxon>
        <taxon>Streptophyta</taxon>
        <taxon>Embryophyta</taxon>
        <taxon>Tracheophyta</taxon>
        <taxon>Spermatophyta</taxon>
        <taxon>Magnoliopsida</taxon>
        <taxon>eudicotyledons</taxon>
        <taxon>Gunneridae</taxon>
        <taxon>Pentapetalae</taxon>
        <taxon>rosids</taxon>
        <taxon>malvids</taxon>
        <taxon>Malvales</taxon>
        <taxon>Malvaceae</taxon>
        <taxon>Malvoideae</taxon>
        <taxon>Hibiscus</taxon>
    </lineage>
</organism>
<gene>
    <name evidence="1" type="ORF">V6N11_008325</name>
</gene>
<evidence type="ECO:0000313" key="2">
    <source>
        <dbReference type="Proteomes" id="UP001396334"/>
    </source>
</evidence>
<name>A0ABR2Q0B5_9ROSI</name>
<comment type="caution">
    <text evidence="1">The sequence shown here is derived from an EMBL/GenBank/DDBJ whole genome shotgun (WGS) entry which is preliminary data.</text>
</comment>
<sequence length="98" mass="10737">MPPNDAALSLRVHGVRQGERAACGVGWASKSALVVELDNEVLVKWLMNPLQRPWGIARSFAEIDTLVCDCTYVQLELAASLESSLMIKLAQDGVNRKD</sequence>
<reference evidence="1 2" key="1">
    <citation type="journal article" date="2024" name="G3 (Bethesda)">
        <title>Genome assembly of Hibiscus sabdariffa L. provides insights into metabolisms of medicinal natural products.</title>
        <authorList>
            <person name="Kim T."/>
        </authorList>
    </citation>
    <scope>NUCLEOTIDE SEQUENCE [LARGE SCALE GENOMIC DNA]</scope>
    <source>
        <strain evidence="1">TK-2024</strain>
        <tissue evidence="1">Old leaves</tissue>
    </source>
</reference>